<dbReference type="EMBL" id="CAJPEX010005669">
    <property type="protein sequence ID" value="CAG0923735.1"/>
    <property type="molecule type" value="Genomic_DNA"/>
</dbReference>
<protein>
    <submittedName>
        <fullName evidence="2">Uncharacterized protein</fullName>
    </submittedName>
</protein>
<evidence type="ECO:0000313" key="2">
    <source>
        <dbReference type="EMBL" id="CAD7283583.1"/>
    </source>
</evidence>
<proteinExistence type="predicted"/>
<feature type="region of interest" description="Disordered" evidence="1">
    <location>
        <begin position="238"/>
        <end position="303"/>
    </location>
</feature>
<accession>A0A7R9BZV1</accession>
<dbReference type="EMBL" id="OA887706">
    <property type="protein sequence ID" value="CAD7283583.1"/>
    <property type="molecule type" value="Genomic_DNA"/>
</dbReference>
<dbReference type="Proteomes" id="UP000678499">
    <property type="component" value="Unassembled WGS sequence"/>
</dbReference>
<evidence type="ECO:0000313" key="3">
    <source>
        <dbReference type="Proteomes" id="UP000678499"/>
    </source>
</evidence>
<organism evidence="2">
    <name type="scientific">Notodromas monacha</name>
    <dbReference type="NCBI Taxonomy" id="399045"/>
    <lineage>
        <taxon>Eukaryota</taxon>
        <taxon>Metazoa</taxon>
        <taxon>Ecdysozoa</taxon>
        <taxon>Arthropoda</taxon>
        <taxon>Crustacea</taxon>
        <taxon>Oligostraca</taxon>
        <taxon>Ostracoda</taxon>
        <taxon>Podocopa</taxon>
        <taxon>Podocopida</taxon>
        <taxon>Cypridocopina</taxon>
        <taxon>Cypridoidea</taxon>
        <taxon>Cyprididae</taxon>
        <taxon>Notodromas</taxon>
    </lineage>
</organism>
<dbReference type="AlphaFoldDB" id="A0A7R9BZV1"/>
<sequence>MFNSSRVLTYYTKLTETYWRQYLGDTDLVLKGYRVQRTPGVASGSRDPSSYIAVSDVTTLVPFPGRQAEDDADVNSFLKNSLAILNLPQAFYSAAAAGFIRIATDVGPNLAGFSGMIKLFTSSTAKVLSKLPATVTGTTCPASLGEFDPKGIVNTTFTSCVSALTTVNEACIWVEEGSSIVVVGADNNQYLVALNRFKKRCQNQQALSLLGSSMAFADHRDYLCNNLTGVTCGTAFPTTTTSTATTTPNTTTTQQPTTKTTSVLSTTVSSNNATTISTTSQAKTTSRAGNDPVPHGDDPPANASKFRSIFQFLTALLAGGK</sequence>
<gene>
    <name evidence="2" type="ORF">NMOB1V02_LOCUS11196</name>
</gene>
<feature type="compositionally biased region" description="Low complexity" evidence="1">
    <location>
        <begin position="238"/>
        <end position="286"/>
    </location>
</feature>
<evidence type="ECO:0000256" key="1">
    <source>
        <dbReference type="SAM" id="MobiDB-lite"/>
    </source>
</evidence>
<keyword evidence="3" id="KW-1185">Reference proteome</keyword>
<name>A0A7R9BZV1_9CRUS</name>
<reference evidence="2" key="1">
    <citation type="submission" date="2020-11" db="EMBL/GenBank/DDBJ databases">
        <authorList>
            <person name="Tran Van P."/>
        </authorList>
    </citation>
    <scope>NUCLEOTIDE SEQUENCE</scope>
</reference>